<keyword evidence="3" id="KW-1185">Reference proteome</keyword>
<protein>
    <submittedName>
        <fullName evidence="2">Uncharacterized protein</fullName>
    </submittedName>
</protein>
<evidence type="ECO:0000313" key="3">
    <source>
        <dbReference type="Proteomes" id="UP000199397"/>
    </source>
</evidence>
<dbReference type="AlphaFoldDB" id="A0A1H4GWS7"/>
<evidence type="ECO:0000256" key="1">
    <source>
        <dbReference type="SAM" id="MobiDB-lite"/>
    </source>
</evidence>
<dbReference type="Proteomes" id="UP000199397">
    <property type="component" value="Unassembled WGS sequence"/>
</dbReference>
<evidence type="ECO:0000313" key="2">
    <source>
        <dbReference type="EMBL" id="SEB14015.1"/>
    </source>
</evidence>
<organism evidence="2 3">
    <name type="scientific">Thiothrix caldifontis</name>
    <dbReference type="NCBI Taxonomy" id="525918"/>
    <lineage>
        <taxon>Bacteria</taxon>
        <taxon>Pseudomonadati</taxon>
        <taxon>Pseudomonadota</taxon>
        <taxon>Gammaproteobacteria</taxon>
        <taxon>Thiotrichales</taxon>
        <taxon>Thiotrichaceae</taxon>
        <taxon>Thiothrix</taxon>
    </lineage>
</organism>
<dbReference type="EMBL" id="FNQP01000048">
    <property type="protein sequence ID" value="SEB14015.1"/>
    <property type="molecule type" value="Genomic_DNA"/>
</dbReference>
<name>A0A1H4GWS7_9GAMM</name>
<sequence>MTIEDGKSLDAPTTNTNTSTTMSEDARKALIIYLESSILGYDKLNIRKQCGTLTPRQEARLVSLENMIRSVCVVCEANGLTLTDTSGYSVAIMNWSEGTKKFYGTHYTQLVKDAVRVTDVASVNLYTISLEFAVESTETLVGKIWIETKELVHLSWLFVKDSVTHVWAILRDGTKYLWGKLCDLWNWIVNIIKNNPVAVAAVATVAVVGVAVGVAIVEPTTIIHTAVNIINPIILT</sequence>
<dbReference type="OrthoDB" id="9823180at2"/>
<feature type="region of interest" description="Disordered" evidence="1">
    <location>
        <begin position="1"/>
        <end position="21"/>
    </location>
</feature>
<gene>
    <name evidence="2" type="ORF">SAMN05660964_03778</name>
</gene>
<proteinExistence type="predicted"/>
<reference evidence="2 3" key="1">
    <citation type="submission" date="2016-10" db="EMBL/GenBank/DDBJ databases">
        <authorList>
            <person name="de Groot N.N."/>
        </authorList>
    </citation>
    <scope>NUCLEOTIDE SEQUENCE [LARGE SCALE GENOMIC DNA]</scope>
    <source>
        <strain evidence="2 3">DSM 21228</strain>
    </source>
</reference>
<accession>A0A1H4GWS7</accession>
<dbReference type="RefSeq" id="WP_093071157.1">
    <property type="nucleotide sequence ID" value="NZ_FNQP01000048.1"/>
</dbReference>